<evidence type="ECO:0000313" key="3">
    <source>
        <dbReference type="Proteomes" id="UP000075398"/>
    </source>
</evidence>
<organism evidence="2 3">
    <name type="scientific">Candidatus Methanofastidiosum methylothiophilum</name>
    <dbReference type="NCBI Taxonomy" id="1705564"/>
    <lineage>
        <taxon>Archaea</taxon>
        <taxon>Methanobacteriati</taxon>
        <taxon>Methanobacteriota</taxon>
        <taxon>Stenosarchaea group</taxon>
        <taxon>Candidatus Methanofastidiosia</taxon>
        <taxon>Candidatus Methanofastidiosales</taxon>
        <taxon>Candidatus Methanofastidiosaceae</taxon>
        <taxon>Candidatus Methanofastidiosum</taxon>
    </lineage>
</organism>
<keyword evidence="1" id="KW-0812">Transmembrane</keyword>
<dbReference type="STRING" id="1705564.APG08_01276"/>
<proteinExistence type="predicted"/>
<dbReference type="Proteomes" id="UP000075398">
    <property type="component" value="Unassembled WGS sequence"/>
</dbReference>
<protein>
    <recommendedName>
        <fullName evidence="4">HAMP domain-containing protein</fullName>
    </recommendedName>
</protein>
<dbReference type="EMBL" id="LNGC01000007">
    <property type="protein sequence ID" value="KYC53326.1"/>
    <property type="molecule type" value="Genomic_DNA"/>
</dbReference>
<dbReference type="AlphaFoldDB" id="A0A150J7X2"/>
<gene>
    <name evidence="2" type="ORF">AMQ22_00330</name>
</gene>
<sequence>MKKIFSIKIGGYLISILVILLIGVSYFALGDRSFYMVRGSVIAFLVAAVILEYMSYRIRNVIDYFRNPLTIVMGVADSLKAENLPPGEREQLLFLKKTLDNMERMYNEIT</sequence>
<reference evidence="2 3" key="1">
    <citation type="journal article" date="2016" name="ISME J.">
        <title>Chasing the elusive Euryarchaeota class WSA2: genomes reveal a uniquely fastidious methyl-reducing methanogen.</title>
        <authorList>
            <person name="Nobu M.K."/>
            <person name="Narihiro T."/>
            <person name="Kuroda K."/>
            <person name="Mei R."/>
            <person name="Liu W.T."/>
        </authorList>
    </citation>
    <scope>NUCLEOTIDE SEQUENCE [LARGE SCALE GENOMIC DNA]</scope>
    <source>
        <strain evidence="2">U1lsi0528_Bin055</strain>
    </source>
</reference>
<evidence type="ECO:0000256" key="1">
    <source>
        <dbReference type="SAM" id="Phobius"/>
    </source>
</evidence>
<dbReference type="CDD" id="cd00082">
    <property type="entry name" value="HisKA"/>
    <property type="match status" value="1"/>
</dbReference>
<keyword evidence="1" id="KW-0472">Membrane</keyword>
<comment type="caution">
    <text evidence="2">The sequence shown here is derived from an EMBL/GenBank/DDBJ whole genome shotgun (WGS) entry which is preliminary data.</text>
</comment>
<evidence type="ECO:0008006" key="4">
    <source>
        <dbReference type="Google" id="ProtNLM"/>
    </source>
</evidence>
<name>A0A150J7X2_9EURY</name>
<dbReference type="InterPro" id="IPR003661">
    <property type="entry name" value="HisK_dim/P_dom"/>
</dbReference>
<evidence type="ECO:0000313" key="2">
    <source>
        <dbReference type="EMBL" id="KYC53326.1"/>
    </source>
</evidence>
<keyword evidence="1" id="KW-1133">Transmembrane helix</keyword>
<feature type="transmembrane region" description="Helical" evidence="1">
    <location>
        <begin position="35"/>
        <end position="56"/>
    </location>
</feature>
<feature type="transmembrane region" description="Helical" evidence="1">
    <location>
        <begin position="12"/>
        <end position="29"/>
    </location>
</feature>
<dbReference type="GO" id="GO:0000155">
    <property type="term" value="F:phosphorelay sensor kinase activity"/>
    <property type="evidence" value="ECO:0007669"/>
    <property type="project" value="InterPro"/>
</dbReference>
<accession>A0A150J7X2</accession>